<dbReference type="Pfam" id="PF02037">
    <property type="entry name" value="SAP"/>
    <property type="match status" value="1"/>
</dbReference>
<proteinExistence type="inferred from homology"/>
<comment type="caution">
    <text evidence="5">The sequence shown here is derived from an EMBL/GenBank/DDBJ whole genome shotgun (WGS) entry which is preliminary data.</text>
</comment>
<dbReference type="InterPro" id="IPR036361">
    <property type="entry name" value="SAP_dom_sf"/>
</dbReference>
<evidence type="ECO:0000256" key="3">
    <source>
        <dbReference type="SAM" id="MobiDB-lite"/>
    </source>
</evidence>
<dbReference type="PANTHER" id="PTHR46551">
    <property type="entry name" value="SAP DOMAIN-CONTAINING RIBONUCLEOPROTEIN"/>
    <property type="match status" value="1"/>
</dbReference>
<dbReference type="Proteomes" id="UP000327493">
    <property type="component" value="Chromosome 7"/>
</dbReference>
<feature type="domain" description="SAP" evidence="4">
    <location>
        <begin position="7"/>
        <end position="41"/>
    </location>
</feature>
<sequence length="115" mass="12731">MAEVIELQKLKLAELRQECEARGLDTKGNKGELIARLQAYLEEHDLLIRKWFGDSTENTSPAPGGVANSKATIEEDEKLKKRKERFGVTAAAGVAVSADVEAKKMKRAERFGKSE</sequence>
<dbReference type="PANTHER" id="PTHR46551:SF1">
    <property type="entry name" value="SAP DOMAIN-CONTAINING RIBONUCLEOPROTEIN"/>
    <property type="match status" value="1"/>
</dbReference>
<protein>
    <recommendedName>
        <fullName evidence="4">SAP domain-containing protein</fullName>
    </recommendedName>
</protein>
<comment type="similarity">
    <text evidence="2">Belongs to the SAP domain-containing ribonucleoprotein family.</text>
</comment>
<organism evidence="5 6">
    <name type="scientific">Etheostoma spectabile</name>
    <name type="common">orangethroat darter</name>
    <dbReference type="NCBI Taxonomy" id="54343"/>
    <lineage>
        <taxon>Eukaryota</taxon>
        <taxon>Metazoa</taxon>
        <taxon>Chordata</taxon>
        <taxon>Craniata</taxon>
        <taxon>Vertebrata</taxon>
        <taxon>Euteleostomi</taxon>
        <taxon>Actinopterygii</taxon>
        <taxon>Neopterygii</taxon>
        <taxon>Teleostei</taxon>
        <taxon>Neoteleostei</taxon>
        <taxon>Acanthomorphata</taxon>
        <taxon>Eupercaria</taxon>
        <taxon>Perciformes</taxon>
        <taxon>Percoidei</taxon>
        <taxon>Percidae</taxon>
        <taxon>Etheostomatinae</taxon>
        <taxon>Etheostoma</taxon>
    </lineage>
</organism>
<dbReference type="SMART" id="SM00513">
    <property type="entry name" value="SAP"/>
    <property type="match status" value="1"/>
</dbReference>
<dbReference type="InterPro" id="IPR052240">
    <property type="entry name" value="SAP_domain_ribonucleoprotein"/>
</dbReference>
<accession>A0A5J5D9Y0</accession>
<evidence type="ECO:0000313" key="5">
    <source>
        <dbReference type="EMBL" id="KAA8591468.1"/>
    </source>
</evidence>
<dbReference type="EMBL" id="VOFY01000007">
    <property type="protein sequence ID" value="KAA8591468.1"/>
    <property type="molecule type" value="Genomic_DNA"/>
</dbReference>
<dbReference type="InterPro" id="IPR003034">
    <property type="entry name" value="SAP_dom"/>
</dbReference>
<dbReference type="GO" id="GO:0016973">
    <property type="term" value="P:poly(A)+ mRNA export from nucleus"/>
    <property type="evidence" value="ECO:0007669"/>
    <property type="project" value="TreeGrafter"/>
</dbReference>
<evidence type="ECO:0000313" key="6">
    <source>
        <dbReference type="Proteomes" id="UP000327493"/>
    </source>
</evidence>
<evidence type="ECO:0000259" key="4">
    <source>
        <dbReference type="PROSITE" id="PS50800"/>
    </source>
</evidence>
<feature type="region of interest" description="Disordered" evidence="3">
    <location>
        <begin position="54"/>
        <end position="74"/>
    </location>
</feature>
<dbReference type="PROSITE" id="PS50800">
    <property type="entry name" value="SAP"/>
    <property type="match status" value="1"/>
</dbReference>
<dbReference type="AlphaFoldDB" id="A0A5J5D9Y0"/>
<reference evidence="5 6" key="1">
    <citation type="submission" date="2019-08" db="EMBL/GenBank/DDBJ databases">
        <title>A chromosome-level genome assembly, high-density linkage maps, and genome scans reveal the genomic architecture of hybrid incompatibilities underlying speciation via character displacement in darters (Percidae: Etheostominae).</title>
        <authorList>
            <person name="Moran R.L."/>
            <person name="Catchen J.M."/>
            <person name="Fuller R.C."/>
        </authorList>
    </citation>
    <scope>NUCLEOTIDE SEQUENCE [LARGE SCALE GENOMIC DNA]</scope>
    <source>
        <strain evidence="5">EspeVRDwgs_2016</strain>
        <tissue evidence="5">Muscle</tissue>
    </source>
</reference>
<evidence type="ECO:0000256" key="2">
    <source>
        <dbReference type="ARBA" id="ARBA00046328"/>
    </source>
</evidence>
<evidence type="ECO:0000256" key="1">
    <source>
        <dbReference type="ARBA" id="ARBA00022553"/>
    </source>
</evidence>
<gene>
    <name evidence="5" type="ORF">FQN60_002411</name>
</gene>
<dbReference type="SUPFAM" id="SSF68906">
    <property type="entry name" value="SAP domain"/>
    <property type="match status" value="1"/>
</dbReference>
<keyword evidence="6" id="KW-1185">Reference proteome</keyword>
<keyword evidence="1" id="KW-0597">Phosphoprotein</keyword>
<name>A0A5J5D9Y0_9PERO</name>
<dbReference type="GO" id="GO:0005634">
    <property type="term" value="C:nucleus"/>
    <property type="evidence" value="ECO:0007669"/>
    <property type="project" value="TreeGrafter"/>
</dbReference>
<dbReference type="Gene3D" id="1.10.720.30">
    <property type="entry name" value="SAP domain"/>
    <property type="match status" value="1"/>
</dbReference>